<dbReference type="InterPro" id="IPR013830">
    <property type="entry name" value="SGNH_hydro"/>
</dbReference>
<feature type="domain" description="SGNH hydrolase-type esterase" evidence="1">
    <location>
        <begin position="8"/>
        <end position="164"/>
    </location>
</feature>
<evidence type="ECO:0000313" key="3">
    <source>
        <dbReference type="EMBL" id="CAB4561327.1"/>
    </source>
</evidence>
<dbReference type="EMBL" id="CAEZST010000005">
    <property type="protein sequence ID" value="CAB4543735.1"/>
    <property type="molecule type" value="Genomic_DNA"/>
</dbReference>
<reference evidence="3" key="1">
    <citation type="submission" date="2020-05" db="EMBL/GenBank/DDBJ databases">
        <authorList>
            <person name="Chiriac C."/>
            <person name="Salcher M."/>
            <person name="Ghai R."/>
            <person name="Kavagutti S V."/>
        </authorList>
    </citation>
    <scope>NUCLEOTIDE SEQUENCE</scope>
</reference>
<proteinExistence type="predicted"/>
<gene>
    <name evidence="2" type="ORF">UFOPK1503_00442</name>
    <name evidence="3" type="ORF">UFOPK1693_00039</name>
</gene>
<dbReference type="SUPFAM" id="SSF52266">
    <property type="entry name" value="SGNH hydrolase"/>
    <property type="match status" value="1"/>
</dbReference>
<dbReference type="Pfam" id="PF13472">
    <property type="entry name" value="Lipase_GDSL_2"/>
    <property type="match status" value="1"/>
</dbReference>
<dbReference type="InterPro" id="IPR036514">
    <property type="entry name" value="SGNH_hydro_sf"/>
</dbReference>
<organism evidence="3">
    <name type="scientific">freshwater metagenome</name>
    <dbReference type="NCBI Taxonomy" id="449393"/>
    <lineage>
        <taxon>unclassified sequences</taxon>
        <taxon>metagenomes</taxon>
        <taxon>ecological metagenomes</taxon>
    </lineage>
</organism>
<dbReference type="Gene3D" id="3.40.50.1110">
    <property type="entry name" value="SGNH hydrolase"/>
    <property type="match status" value="1"/>
</dbReference>
<dbReference type="AlphaFoldDB" id="A0A6J6DBH6"/>
<evidence type="ECO:0000259" key="1">
    <source>
        <dbReference type="Pfam" id="PF13472"/>
    </source>
</evidence>
<dbReference type="EMBL" id="CAEZTO010000001">
    <property type="protein sequence ID" value="CAB4561327.1"/>
    <property type="molecule type" value="Genomic_DNA"/>
</dbReference>
<sequence length="198" mass="21987">MRNLRVVVLGDELLTGAGDPKGLGWLGRVQARTPAGDDVAVFPLAKIGESTAQLLERWQTEALPRFSKDTENYLVLALSSQDILAQTTISRSRLNLASLLDDAIREGVQVFVVGPTPTGVKEYDSEVEELSAGFADVVKRRQLKYVDCFNPLKEHEGWLAEVSQHPRRLPGQVGYGLIAWLVLNRGWFEWLGMTEPQS</sequence>
<accession>A0A6J6DBH6</accession>
<protein>
    <submittedName>
        <fullName evidence="3">Unannotated protein</fullName>
    </submittedName>
</protein>
<evidence type="ECO:0000313" key="2">
    <source>
        <dbReference type="EMBL" id="CAB4543735.1"/>
    </source>
</evidence>
<name>A0A6J6DBH6_9ZZZZ</name>